<dbReference type="InterPro" id="IPR010104">
    <property type="entry name" value="TonB_rcpt_bac"/>
</dbReference>
<dbReference type="Pfam" id="PF07715">
    <property type="entry name" value="Plug"/>
    <property type="match status" value="1"/>
</dbReference>
<comment type="subcellular location">
    <subcellularLocation>
        <location evidence="1 4">Cell outer membrane</location>
    </subcellularLocation>
</comment>
<dbReference type="Proteomes" id="UP000439591">
    <property type="component" value="Unassembled WGS sequence"/>
</dbReference>
<dbReference type="PANTHER" id="PTHR40980:SF3">
    <property type="entry name" value="TONB-DEPENDENT RECEPTOR-LIKE BETA-BARREL DOMAIN-CONTAINING PROTEIN"/>
    <property type="match status" value="1"/>
</dbReference>
<dbReference type="AlphaFoldDB" id="A0A5S9MZS0"/>
<evidence type="ECO:0000313" key="9">
    <source>
        <dbReference type="EMBL" id="CAA0083990.1"/>
    </source>
</evidence>
<dbReference type="SUPFAM" id="SSF56935">
    <property type="entry name" value="Porins"/>
    <property type="match status" value="1"/>
</dbReference>
<keyword evidence="5" id="KW-0732">Signal</keyword>
<dbReference type="Gene3D" id="2.170.130.10">
    <property type="entry name" value="TonB-dependent receptor, plug domain"/>
    <property type="match status" value="1"/>
</dbReference>
<evidence type="ECO:0000256" key="4">
    <source>
        <dbReference type="RuleBase" id="RU003357"/>
    </source>
</evidence>
<evidence type="ECO:0000259" key="7">
    <source>
        <dbReference type="Pfam" id="PF07715"/>
    </source>
</evidence>
<evidence type="ECO:0000313" key="10">
    <source>
        <dbReference type="Proteomes" id="UP000435877"/>
    </source>
</evidence>
<dbReference type="Pfam" id="PF00593">
    <property type="entry name" value="TonB_dep_Rec_b-barrel"/>
    <property type="match status" value="1"/>
</dbReference>
<evidence type="ECO:0000256" key="5">
    <source>
        <dbReference type="SAM" id="SignalP"/>
    </source>
</evidence>
<accession>A0A5S9MZS0</accession>
<keyword evidence="4" id="KW-0798">TonB box</keyword>
<comment type="similarity">
    <text evidence="4">Belongs to the TonB-dependent receptor family.</text>
</comment>
<dbReference type="Gene3D" id="2.40.170.20">
    <property type="entry name" value="TonB-dependent receptor, beta-barrel domain"/>
    <property type="match status" value="1"/>
</dbReference>
<dbReference type="Proteomes" id="UP000435877">
    <property type="component" value="Unassembled WGS sequence"/>
</dbReference>
<feature type="domain" description="TonB-dependent receptor plug" evidence="7">
    <location>
        <begin position="63"/>
        <end position="162"/>
    </location>
</feature>
<dbReference type="RefSeq" id="WP_159267155.1">
    <property type="nucleotide sequence ID" value="NZ_CACSIK010000001.1"/>
</dbReference>
<organism evidence="8 10">
    <name type="scientific">Zhongshania aliphaticivorans</name>
    <dbReference type="NCBI Taxonomy" id="1470434"/>
    <lineage>
        <taxon>Bacteria</taxon>
        <taxon>Pseudomonadati</taxon>
        <taxon>Pseudomonadota</taxon>
        <taxon>Gammaproteobacteria</taxon>
        <taxon>Cellvibrionales</taxon>
        <taxon>Spongiibacteraceae</taxon>
        <taxon>Zhongshania</taxon>
    </lineage>
</organism>
<dbReference type="NCBIfam" id="TIGR01782">
    <property type="entry name" value="TonB-Xanth-Caul"/>
    <property type="match status" value="1"/>
</dbReference>
<feature type="chain" id="PRO_5036150344" evidence="5">
    <location>
        <begin position="38"/>
        <end position="969"/>
    </location>
</feature>
<evidence type="ECO:0000313" key="11">
    <source>
        <dbReference type="Proteomes" id="UP000439591"/>
    </source>
</evidence>
<keyword evidence="3" id="KW-0998">Cell outer membrane</keyword>
<dbReference type="EMBL" id="CACSIK010000001">
    <property type="protein sequence ID" value="CAA0082795.1"/>
    <property type="molecule type" value="Genomic_DNA"/>
</dbReference>
<dbReference type="InterPro" id="IPR037066">
    <property type="entry name" value="Plug_dom_sf"/>
</dbReference>
<evidence type="ECO:0000256" key="3">
    <source>
        <dbReference type="ARBA" id="ARBA00023237"/>
    </source>
</evidence>
<dbReference type="InterPro" id="IPR036942">
    <property type="entry name" value="Beta-barrel_TonB_sf"/>
</dbReference>
<dbReference type="InterPro" id="IPR000531">
    <property type="entry name" value="Beta-barrel_TonB"/>
</dbReference>
<reference evidence="10 11" key="1">
    <citation type="submission" date="2019-11" db="EMBL/GenBank/DDBJ databases">
        <authorList>
            <person name="Holert J."/>
        </authorList>
    </citation>
    <scope>NUCLEOTIDE SEQUENCE [LARGE SCALE GENOMIC DNA]</scope>
    <source>
        <strain evidence="9">BC3_2A</strain>
        <strain evidence="8">SB11_1A</strain>
    </source>
</reference>
<evidence type="ECO:0000313" key="8">
    <source>
        <dbReference type="EMBL" id="CAA0082795.1"/>
    </source>
</evidence>
<dbReference type="EMBL" id="CACSIM010000001">
    <property type="protein sequence ID" value="CAA0083990.1"/>
    <property type="molecule type" value="Genomic_DNA"/>
</dbReference>
<dbReference type="PANTHER" id="PTHR40980">
    <property type="entry name" value="PLUG DOMAIN-CONTAINING PROTEIN"/>
    <property type="match status" value="1"/>
</dbReference>
<feature type="signal peptide" evidence="5">
    <location>
        <begin position="1"/>
        <end position="37"/>
    </location>
</feature>
<dbReference type="GO" id="GO:0009279">
    <property type="term" value="C:cell outer membrane"/>
    <property type="evidence" value="ECO:0007669"/>
    <property type="project" value="UniProtKB-SubCell"/>
</dbReference>
<keyword evidence="2 4" id="KW-0472">Membrane</keyword>
<proteinExistence type="inferred from homology"/>
<keyword evidence="10" id="KW-1185">Reference proteome</keyword>
<dbReference type="InterPro" id="IPR012910">
    <property type="entry name" value="Plug_dom"/>
</dbReference>
<evidence type="ECO:0000256" key="2">
    <source>
        <dbReference type="ARBA" id="ARBA00023136"/>
    </source>
</evidence>
<gene>
    <name evidence="8" type="primary">cirA_2</name>
    <name evidence="9" type="synonym">cirA_1</name>
    <name evidence="8" type="ORF">IHBHHGIJ_00463</name>
    <name evidence="9" type="ORF">KFEGEMFD_00687</name>
</gene>
<keyword evidence="8" id="KW-0675">Receptor</keyword>
<protein>
    <submittedName>
        <fullName evidence="8">Colicin I receptor</fullName>
    </submittedName>
</protein>
<sequence length="969" mass="106290">MSKKRNNQCGFIKRSPSYRLKFLASAIAAALPVSSFAQDTALEEVVVTGIRSSMAAAADMKQSSDRIADSIVAEDIGKLPDNNIAEALQRVTGVSINRDFGVGSEVSIRGLSQNRVELNGRSTMGDGRNGVNFQDFPASFLSAVEVIKSPTPDMVEGALGGTISLKTAKPLDLPDRLIAISMDAEYADKAEEWAPVLSIAGGDNWDLGDAGSFGLMGMLSYQDRTLRQDTFQVSQFVYDGAELGLPDAQNTASGDYVVPSEHKFEPFIEERERTAYNISMQWAPASEAGSVYLDLNATERTGGQEAYSILHAAETPVATADTYEDANGSLNNYRIENALIIPKTWSEFRETESSSIAFGGDWNVTDQINVSAEYSTAESSTYLPSSEFNWRALDPEAEALNPSASNEYRPSGTVIMGDNQAASIIYDDGNPYLMTENLALREFRHEREYIDNEEEAFRVDVEYFNPGGLLWLSSLKAGFRTADNEYSKTAFQLRQANLHSEVTDANGDPIVFWQDDIAAMYPGTIIRPGVSGDAFEHSGMVGPSHLTNFSVYDGKLLQNAGASFAFVQQLLEGTSHATTGSLADNLEALNSAYANITESSTAFYIQANMDFDHVRFVLGGRLVETKITSSAYNQAGDALVSDSNKYQDFLPSFNATIDLTDDTLMRFAAAKVMARPDFEQLSPTFNFNGDYILATRGNPDLDPYRATQFDIAFEHYFGNGNMVSGTLFYKSVASFLKTETYCAYEPTALAIQNTTIPGNICIRPDATGDSSTYIFTSDQAEFDAYDAAGRRGILTSTTTNGSSGTIQGFEVGYQQSFDFLPGYWSGLGINANYTLSQSEDPDGVPLADISENSYNLQMYWEYGGVGIRLAYTYRDSFLDENNEKRVERVGELVAYNNPDVDDPTVGNDYRDELQQWDLSGNWDVNETFSVVANISNLTGEPTVNRSATGALWEVQESDRRFVMGVRAKF</sequence>
<feature type="domain" description="TonB-dependent receptor-like beta-barrel" evidence="6">
    <location>
        <begin position="441"/>
        <end position="937"/>
    </location>
</feature>
<evidence type="ECO:0000259" key="6">
    <source>
        <dbReference type="Pfam" id="PF00593"/>
    </source>
</evidence>
<dbReference type="OrthoDB" id="8727862at2"/>
<name>A0A5S9MZS0_9GAMM</name>
<evidence type="ECO:0000256" key="1">
    <source>
        <dbReference type="ARBA" id="ARBA00004442"/>
    </source>
</evidence>